<dbReference type="Proteomes" id="UP000030161">
    <property type="component" value="Unassembled WGS sequence"/>
</dbReference>
<sequence>MKFGYTLEFTWLKLSVTFSLNFHAEKERKKPPPDSSF</sequence>
<dbReference type="AlphaFoldDB" id="A0AB34PQG0"/>
<comment type="caution">
    <text evidence="1">The sequence shown here is derived from an EMBL/GenBank/DDBJ whole genome shotgun (WGS) entry which is preliminary data.</text>
</comment>
<reference evidence="1 2" key="1">
    <citation type="submission" date="2013-12" db="EMBL/GenBank/DDBJ databases">
        <title>The Genome Sequence of Candida albicans P78048.</title>
        <authorList>
            <consortium name="The Broad Institute Genome Sequencing Platform"/>
            <consortium name="The Broad Institute Genome Sequencing Center for Infectious Disease"/>
            <person name="Cuomo C."/>
            <person name="Bennett R."/>
            <person name="Hirakawa M."/>
            <person name="Noverr M."/>
            <person name="Mitchell A."/>
            <person name="Young S.K."/>
            <person name="Zeng Q."/>
            <person name="Gargeya S."/>
            <person name="Fitzgerald M."/>
            <person name="Abouelleil A."/>
            <person name="Alvarado L."/>
            <person name="Berlin A.M."/>
            <person name="Chapman S.B."/>
            <person name="Dewar J."/>
            <person name="Goldberg J."/>
            <person name="Griggs A."/>
            <person name="Gujja S."/>
            <person name="Hansen M."/>
            <person name="Howarth C."/>
            <person name="Imamovic A."/>
            <person name="Larimer J."/>
            <person name="McCowan C."/>
            <person name="Murphy C."/>
            <person name="Pearson M."/>
            <person name="Priest M."/>
            <person name="Roberts A."/>
            <person name="Saif S."/>
            <person name="Shea T."/>
            <person name="Sykes S."/>
            <person name="Wortman J."/>
            <person name="Nusbaum C."/>
            <person name="Birren B."/>
        </authorList>
    </citation>
    <scope>NUCLEOTIDE SEQUENCE [LARGE SCALE GENOMIC DNA]</scope>
    <source>
        <strain evidence="1 2">P78048</strain>
    </source>
</reference>
<dbReference type="EMBL" id="AJIX01000028">
    <property type="protein sequence ID" value="KGR08694.1"/>
    <property type="molecule type" value="Genomic_DNA"/>
</dbReference>
<accession>A0AB34PQG0</accession>
<protein>
    <submittedName>
        <fullName evidence="1">Uncharacterized protein</fullName>
    </submittedName>
</protein>
<name>A0AB34PQG0_CANAX</name>
<organism evidence="1 2">
    <name type="scientific">Candida albicans P78048</name>
    <dbReference type="NCBI Taxonomy" id="1094989"/>
    <lineage>
        <taxon>Eukaryota</taxon>
        <taxon>Fungi</taxon>
        <taxon>Dikarya</taxon>
        <taxon>Ascomycota</taxon>
        <taxon>Saccharomycotina</taxon>
        <taxon>Pichiomycetes</taxon>
        <taxon>Debaryomycetaceae</taxon>
        <taxon>Candida/Lodderomyces clade</taxon>
        <taxon>Candida</taxon>
    </lineage>
</organism>
<evidence type="ECO:0000313" key="1">
    <source>
        <dbReference type="EMBL" id="KGR08694.1"/>
    </source>
</evidence>
<gene>
    <name evidence="1" type="ORF">MG3_04253</name>
</gene>
<proteinExistence type="predicted"/>
<evidence type="ECO:0000313" key="2">
    <source>
        <dbReference type="Proteomes" id="UP000030161"/>
    </source>
</evidence>